<dbReference type="Proteomes" id="UP001200145">
    <property type="component" value="Unassembled WGS sequence"/>
</dbReference>
<sequence length="170" mass="19172">MKPKNHLILLVLLFCSFLDLRAQIIPEFNDKPAFYDSKTKALVELEKSQYNTMAKAKSLFKAEAGFYLNGSSSPVKIEKQQELSFIVKVQPGTDPTSVFDLVQFDVKNDKRVFITSKATVAGSSNSFTKIDYQVKKIKEGVYYLIVTNLQAGEYFFGSNDFMFAFSIKGS</sequence>
<evidence type="ECO:0000313" key="2">
    <source>
        <dbReference type="Proteomes" id="UP001200145"/>
    </source>
</evidence>
<comment type="caution">
    <text evidence="1">The sequence shown here is derived from an EMBL/GenBank/DDBJ whole genome shotgun (WGS) entry which is preliminary data.</text>
</comment>
<evidence type="ECO:0008006" key="3">
    <source>
        <dbReference type="Google" id="ProtNLM"/>
    </source>
</evidence>
<reference evidence="1 2" key="1">
    <citation type="submission" date="2022-01" db="EMBL/GenBank/DDBJ databases">
        <title>Flavihumibacter sp. nov., isolated from sediment of a river.</title>
        <authorList>
            <person name="Liu H."/>
        </authorList>
    </citation>
    <scope>NUCLEOTIDE SEQUENCE [LARGE SCALE GENOMIC DNA]</scope>
    <source>
        <strain evidence="1 2">RY-1</strain>
    </source>
</reference>
<protein>
    <recommendedName>
        <fullName evidence="3">DUF4251 domain-containing protein</fullName>
    </recommendedName>
</protein>
<keyword evidence="2" id="KW-1185">Reference proteome</keyword>
<gene>
    <name evidence="1" type="ORF">L0U88_07385</name>
</gene>
<organism evidence="1 2">
    <name type="scientific">Flavihumibacter fluminis</name>
    <dbReference type="NCBI Taxonomy" id="2909236"/>
    <lineage>
        <taxon>Bacteria</taxon>
        <taxon>Pseudomonadati</taxon>
        <taxon>Bacteroidota</taxon>
        <taxon>Chitinophagia</taxon>
        <taxon>Chitinophagales</taxon>
        <taxon>Chitinophagaceae</taxon>
        <taxon>Flavihumibacter</taxon>
    </lineage>
</organism>
<name>A0ABS9BIH0_9BACT</name>
<dbReference type="RefSeq" id="WP_234865131.1">
    <property type="nucleotide sequence ID" value="NZ_JAKEVY010000002.1"/>
</dbReference>
<evidence type="ECO:0000313" key="1">
    <source>
        <dbReference type="EMBL" id="MCF1714446.1"/>
    </source>
</evidence>
<proteinExistence type="predicted"/>
<accession>A0ABS9BIH0</accession>
<dbReference type="EMBL" id="JAKEVY010000002">
    <property type="protein sequence ID" value="MCF1714446.1"/>
    <property type="molecule type" value="Genomic_DNA"/>
</dbReference>